<dbReference type="Pfam" id="PF00069">
    <property type="entry name" value="Pkinase"/>
    <property type="match status" value="1"/>
</dbReference>
<keyword evidence="3" id="KW-1185">Reference proteome</keyword>
<sequence>MTIEQGQGEVYNMFIKYALRGSLLDLMNKYNDKILKRDVNCTQMILKGLLDVHEKRFIHSDLKPGNILAFPPQHGTGLPTLKIVDFKLAKQRRVKDTRFMFQSTMYHMSPEPIFGEVSGALEI</sequence>
<organism evidence="2 3">
    <name type="scientific">Gossypium anomalum</name>
    <dbReference type="NCBI Taxonomy" id="47600"/>
    <lineage>
        <taxon>Eukaryota</taxon>
        <taxon>Viridiplantae</taxon>
        <taxon>Streptophyta</taxon>
        <taxon>Embryophyta</taxon>
        <taxon>Tracheophyta</taxon>
        <taxon>Spermatophyta</taxon>
        <taxon>Magnoliopsida</taxon>
        <taxon>eudicotyledons</taxon>
        <taxon>Gunneridae</taxon>
        <taxon>Pentapetalae</taxon>
        <taxon>rosids</taxon>
        <taxon>malvids</taxon>
        <taxon>Malvales</taxon>
        <taxon>Malvaceae</taxon>
        <taxon>Malvoideae</taxon>
        <taxon>Gossypium</taxon>
    </lineage>
</organism>
<dbReference type="Gene3D" id="1.10.510.10">
    <property type="entry name" value="Transferase(Phosphotransferase) domain 1"/>
    <property type="match status" value="1"/>
</dbReference>
<gene>
    <name evidence="2" type="ORF">CXB51_025130</name>
</gene>
<evidence type="ECO:0000313" key="3">
    <source>
        <dbReference type="Proteomes" id="UP000701853"/>
    </source>
</evidence>
<proteinExistence type="predicted"/>
<dbReference type="GO" id="GO:0007165">
    <property type="term" value="P:signal transduction"/>
    <property type="evidence" value="ECO:0007669"/>
    <property type="project" value="TreeGrafter"/>
</dbReference>
<dbReference type="SUPFAM" id="SSF56112">
    <property type="entry name" value="Protein kinase-like (PK-like)"/>
    <property type="match status" value="1"/>
</dbReference>
<dbReference type="PANTHER" id="PTHR48011:SF51">
    <property type="entry name" value="PROTEIN KINASE SUPERFAMILY PROTEIN"/>
    <property type="match status" value="1"/>
</dbReference>
<evidence type="ECO:0000313" key="2">
    <source>
        <dbReference type="EMBL" id="KAG8480747.1"/>
    </source>
</evidence>
<dbReference type="GO" id="GO:0005524">
    <property type="term" value="F:ATP binding"/>
    <property type="evidence" value="ECO:0007669"/>
    <property type="project" value="InterPro"/>
</dbReference>
<dbReference type="OrthoDB" id="25592at2759"/>
<dbReference type="InterPro" id="IPR052751">
    <property type="entry name" value="Plant_MAPKKK"/>
</dbReference>
<name>A0A8J5YGP2_9ROSI</name>
<feature type="domain" description="Protein kinase" evidence="1">
    <location>
        <begin position="1"/>
        <end position="123"/>
    </location>
</feature>
<comment type="caution">
    <text evidence="2">The sequence shown here is derived from an EMBL/GenBank/DDBJ whole genome shotgun (WGS) entry which is preliminary data.</text>
</comment>
<dbReference type="GO" id="GO:0004672">
    <property type="term" value="F:protein kinase activity"/>
    <property type="evidence" value="ECO:0007669"/>
    <property type="project" value="InterPro"/>
</dbReference>
<dbReference type="Proteomes" id="UP000701853">
    <property type="component" value="Chromosome 10"/>
</dbReference>
<dbReference type="InterPro" id="IPR011009">
    <property type="entry name" value="Kinase-like_dom_sf"/>
</dbReference>
<reference evidence="2 3" key="1">
    <citation type="journal article" date="2021" name="bioRxiv">
        <title>The Gossypium anomalum genome as a resource for cotton improvement and evolutionary analysis of hybrid incompatibility.</title>
        <authorList>
            <person name="Grover C.E."/>
            <person name="Yuan D."/>
            <person name="Arick M.A."/>
            <person name="Miller E.R."/>
            <person name="Hu G."/>
            <person name="Peterson D.G."/>
            <person name="Wendel J.F."/>
            <person name="Udall J.A."/>
        </authorList>
    </citation>
    <scope>NUCLEOTIDE SEQUENCE [LARGE SCALE GENOMIC DNA]</scope>
    <source>
        <strain evidence="2">JFW-Udall</strain>
        <tissue evidence="2">Leaf</tissue>
    </source>
</reference>
<dbReference type="PROSITE" id="PS50011">
    <property type="entry name" value="PROTEIN_KINASE_DOM"/>
    <property type="match status" value="1"/>
</dbReference>
<protein>
    <recommendedName>
        <fullName evidence="1">Protein kinase domain-containing protein</fullName>
    </recommendedName>
</protein>
<dbReference type="PANTHER" id="PTHR48011">
    <property type="entry name" value="CCR4-NOT TRANSCRIPTIONAL COMPLEX SUBUNIT CAF120-RELATED"/>
    <property type="match status" value="1"/>
</dbReference>
<dbReference type="AlphaFoldDB" id="A0A8J5YGP2"/>
<accession>A0A8J5YGP2</accession>
<dbReference type="EMBL" id="JAHUZN010000010">
    <property type="protein sequence ID" value="KAG8480747.1"/>
    <property type="molecule type" value="Genomic_DNA"/>
</dbReference>
<evidence type="ECO:0000259" key="1">
    <source>
        <dbReference type="PROSITE" id="PS50011"/>
    </source>
</evidence>
<dbReference type="InterPro" id="IPR000719">
    <property type="entry name" value="Prot_kinase_dom"/>
</dbReference>